<proteinExistence type="predicted"/>
<keyword evidence="3 5" id="KW-0067">ATP-binding</keyword>
<dbReference type="Proteomes" id="UP000572407">
    <property type="component" value="Unassembled WGS sequence"/>
</dbReference>
<dbReference type="PROSITE" id="PS50893">
    <property type="entry name" value="ABC_TRANSPORTER_2"/>
    <property type="match status" value="1"/>
</dbReference>
<dbReference type="PANTHER" id="PTHR42781">
    <property type="entry name" value="SPERMIDINE/PUTRESCINE IMPORT ATP-BINDING PROTEIN POTA"/>
    <property type="match status" value="1"/>
</dbReference>
<evidence type="ECO:0000313" key="6">
    <source>
        <dbReference type="Proteomes" id="UP000572407"/>
    </source>
</evidence>
<dbReference type="EMBL" id="VDLV01000048">
    <property type="protein sequence ID" value="MBA1380725.1"/>
    <property type="molecule type" value="Genomic_DNA"/>
</dbReference>
<sequence>MSAVKDPAQQNNKTLVSLRNLNKHYGDFAAVDDISLEIQDGEFLTFLGSSGSGKSTTLSMLAGFETPSSGEILVDGKSLVNVPPHKRDIGMVFQRYSLFPHLSVRDNIAFPLAIRKLAAAERDRRVDAMLKLVQLEQFAHRRPSQLSGGQQQRVAIARALVYEPRILLMDEPLGALDKKLREDLQDELRQLHRRLGITIVYVTHDQEEAMRLSQRIAIFSHGKIVGLGSGYDLYQNPPNAFVASFLGNSNFLKLKAQGNAAATFEGQSLSIRLTAGLQAEQDVLLMVRPEKALALSVEQASQDSLPAGWNEVSAKVVEVLFLGESQTCSVVTSGGTAMTVKALSAAGMPLKAGDPVRVRWATADACVYTQWAESDLNKAAGAH</sequence>
<comment type="caution">
    <text evidence="5">The sequence shown here is derived from an EMBL/GenBank/DDBJ whole genome shotgun (WGS) entry which is preliminary data.</text>
</comment>
<name>A0A7V8UFY0_9PSED</name>
<evidence type="ECO:0000259" key="4">
    <source>
        <dbReference type="PROSITE" id="PS50893"/>
    </source>
</evidence>
<accession>A0A7V8UFY0</accession>
<reference evidence="5 6" key="1">
    <citation type="submission" date="2019-06" db="EMBL/GenBank/DDBJ databases">
        <title>Analysis of the biodiversity of Brassica napus bacterial endophytes for the selection of potential efficient biofertilizers for rapeseed crops.</title>
        <authorList>
            <person name="Jimenez-Gomez A."/>
            <person name="Saati-Santamaria Z."/>
            <person name="Menendez E."/>
            <person name="Rivas R."/>
            <person name="Mateos P.F."/>
            <person name="Velazquez E."/>
            <person name="Garcia-Fraile P."/>
        </authorList>
    </citation>
    <scope>NUCLEOTIDE SEQUENCE [LARGE SCALE GENOMIC DNA]</scope>
    <source>
        <strain evidence="5 6">CDVBN10</strain>
    </source>
</reference>
<dbReference type="SUPFAM" id="SSF52540">
    <property type="entry name" value="P-loop containing nucleoside triphosphate hydrolases"/>
    <property type="match status" value="1"/>
</dbReference>
<dbReference type="InterPro" id="IPR027417">
    <property type="entry name" value="P-loop_NTPase"/>
</dbReference>
<dbReference type="PANTHER" id="PTHR42781:SF6">
    <property type="entry name" value="SPERMIDINE_PUTRESCINE IMPORT ATP-BINDING PROTEIN POTA"/>
    <property type="match status" value="1"/>
</dbReference>
<dbReference type="FunFam" id="3.40.50.300:FF:000133">
    <property type="entry name" value="Spermidine/putrescine import ATP-binding protein PotA"/>
    <property type="match status" value="1"/>
</dbReference>
<gene>
    <name evidence="5" type="ORF">FHK92_23485</name>
</gene>
<dbReference type="PROSITE" id="PS00211">
    <property type="entry name" value="ABC_TRANSPORTER_1"/>
    <property type="match status" value="1"/>
</dbReference>
<dbReference type="InterPro" id="IPR003593">
    <property type="entry name" value="AAA+_ATPase"/>
</dbReference>
<evidence type="ECO:0000256" key="3">
    <source>
        <dbReference type="ARBA" id="ARBA00022840"/>
    </source>
</evidence>
<dbReference type="InterPro" id="IPR013611">
    <property type="entry name" value="Transp-assoc_OB_typ2"/>
</dbReference>
<dbReference type="GO" id="GO:0022857">
    <property type="term" value="F:transmembrane transporter activity"/>
    <property type="evidence" value="ECO:0007669"/>
    <property type="project" value="InterPro"/>
</dbReference>
<dbReference type="SMART" id="SM00382">
    <property type="entry name" value="AAA"/>
    <property type="match status" value="1"/>
</dbReference>
<dbReference type="AlphaFoldDB" id="A0A7V8UFY0"/>
<dbReference type="GO" id="GO:0016887">
    <property type="term" value="F:ATP hydrolysis activity"/>
    <property type="evidence" value="ECO:0007669"/>
    <property type="project" value="InterPro"/>
</dbReference>
<dbReference type="GO" id="GO:0005524">
    <property type="term" value="F:ATP binding"/>
    <property type="evidence" value="ECO:0007669"/>
    <property type="project" value="UniProtKB-KW"/>
</dbReference>
<dbReference type="FunFam" id="2.40.50.100:FF:000080">
    <property type="entry name" value="Spermidine/putrescine ABC transporter, ATP-binding protein"/>
    <property type="match status" value="1"/>
</dbReference>
<dbReference type="InterPro" id="IPR050093">
    <property type="entry name" value="ABC_SmlMolc_Importer"/>
</dbReference>
<feature type="domain" description="ABC transporter" evidence="4">
    <location>
        <begin position="16"/>
        <end position="246"/>
    </location>
</feature>
<dbReference type="InterPro" id="IPR003439">
    <property type="entry name" value="ABC_transporter-like_ATP-bd"/>
</dbReference>
<dbReference type="Pfam" id="PF00005">
    <property type="entry name" value="ABC_tran"/>
    <property type="match status" value="1"/>
</dbReference>
<evidence type="ECO:0000313" key="5">
    <source>
        <dbReference type="EMBL" id="MBA1380725.1"/>
    </source>
</evidence>
<dbReference type="InterPro" id="IPR017871">
    <property type="entry name" value="ABC_transporter-like_CS"/>
</dbReference>
<dbReference type="GO" id="GO:0043190">
    <property type="term" value="C:ATP-binding cassette (ABC) transporter complex"/>
    <property type="evidence" value="ECO:0007669"/>
    <property type="project" value="InterPro"/>
</dbReference>
<protein>
    <submittedName>
        <fullName evidence="5">ABC transporter ATP-binding protein</fullName>
    </submittedName>
</protein>
<evidence type="ECO:0000256" key="2">
    <source>
        <dbReference type="ARBA" id="ARBA00022741"/>
    </source>
</evidence>
<organism evidence="5 6">
    <name type="scientific">Pseudomonas brassicacearum subsp. neoaurantiaca</name>
    <dbReference type="NCBI Taxonomy" id="494916"/>
    <lineage>
        <taxon>Bacteria</taxon>
        <taxon>Pseudomonadati</taxon>
        <taxon>Pseudomonadota</taxon>
        <taxon>Gammaproteobacteria</taxon>
        <taxon>Pseudomonadales</taxon>
        <taxon>Pseudomonadaceae</taxon>
        <taxon>Pseudomonas</taxon>
    </lineage>
</organism>
<dbReference type="Pfam" id="PF08402">
    <property type="entry name" value="TOBE_2"/>
    <property type="match status" value="1"/>
</dbReference>
<evidence type="ECO:0000256" key="1">
    <source>
        <dbReference type="ARBA" id="ARBA00022448"/>
    </source>
</evidence>
<dbReference type="Gene3D" id="2.40.50.100">
    <property type="match status" value="1"/>
</dbReference>
<dbReference type="SUPFAM" id="SSF50331">
    <property type="entry name" value="MOP-like"/>
    <property type="match status" value="1"/>
</dbReference>
<dbReference type="InterPro" id="IPR008995">
    <property type="entry name" value="Mo/tungstate-bd_C_term_dom"/>
</dbReference>
<keyword evidence="1" id="KW-0813">Transport</keyword>
<keyword evidence="2" id="KW-0547">Nucleotide-binding</keyword>
<dbReference type="GO" id="GO:0015847">
    <property type="term" value="P:putrescine transport"/>
    <property type="evidence" value="ECO:0007669"/>
    <property type="project" value="UniProtKB-ARBA"/>
</dbReference>
<dbReference type="Gene3D" id="3.40.50.300">
    <property type="entry name" value="P-loop containing nucleotide triphosphate hydrolases"/>
    <property type="match status" value="1"/>
</dbReference>
<dbReference type="RefSeq" id="WP_181290071.1">
    <property type="nucleotide sequence ID" value="NZ_VDLV01000048.1"/>
</dbReference>